<evidence type="ECO:0000256" key="2">
    <source>
        <dbReference type="ARBA" id="ARBA00021572"/>
    </source>
</evidence>
<dbReference type="InterPro" id="IPR029068">
    <property type="entry name" value="Glyas_Bleomycin-R_OHBP_Dase"/>
</dbReference>
<evidence type="ECO:0000313" key="5">
    <source>
        <dbReference type="EMBL" id="MEQ1403418.1"/>
    </source>
</evidence>
<dbReference type="PROSITE" id="PS51819">
    <property type="entry name" value="VOC"/>
    <property type="match status" value="1"/>
</dbReference>
<dbReference type="EMBL" id="JBEAAL010000001">
    <property type="protein sequence ID" value="MEQ1403418.1"/>
    <property type="molecule type" value="Genomic_DNA"/>
</dbReference>
<comment type="caution">
    <text evidence="5">The sequence shown here is derived from an EMBL/GenBank/DDBJ whole genome shotgun (WGS) entry which is preliminary data.</text>
</comment>
<evidence type="ECO:0000313" key="6">
    <source>
        <dbReference type="Proteomes" id="UP001496627"/>
    </source>
</evidence>
<dbReference type="SUPFAM" id="SSF54593">
    <property type="entry name" value="Glyoxalase/Bleomycin resistance protein/Dihydroxybiphenyl dioxygenase"/>
    <property type="match status" value="1"/>
</dbReference>
<reference evidence="5 6" key="1">
    <citation type="submission" date="2024-05" db="EMBL/GenBank/DDBJ databases">
        <title>Neorhizobium sp. Rsf11, a plant growth promoting and heavy metal resistant PAH-degrader.</title>
        <authorList>
            <person name="Golubev S.N."/>
            <person name="Muratova A.Y."/>
            <person name="Markelova M.I."/>
        </authorList>
    </citation>
    <scope>NUCLEOTIDE SEQUENCE [LARGE SCALE GENOMIC DNA]</scope>
    <source>
        <strain evidence="5 6">Rsf11</strain>
    </source>
</reference>
<accession>A0ABV0LUY5</accession>
<evidence type="ECO:0000256" key="3">
    <source>
        <dbReference type="ARBA" id="ARBA00023251"/>
    </source>
</evidence>
<gene>
    <name evidence="5" type="ORF">ABK249_00610</name>
</gene>
<proteinExistence type="inferred from homology"/>
<dbReference type="Gene3D" id="3.10.180.10">
    <property type="entry name" value="2,3-Dihydroxybiphenyl 1,2-Dioxygenase, domain 1"/>
    <property type="match status" value="1"/>
</dbReference>
<organism evidence="5 6">
    <name type="scientific">Neorhizobium phenanthreniclasticum</name>
    <dbReference type="NCBI Taxonomy" id="3157917"/>
    <lineage>
        <taxon>Bacteria</taxon>
        <taxon>Pseudomonadati</taxon>
        <taxon>Pseudomonadota</taxon>
        <taxon>Alphaproteobacteria</taxon>
        <taxon>Hyphomicrobiales</taxon>
        <taxon>Rhizobiaceae</taxon>
        <taxon>Rhizobium/Agrobacterium group</taxon>
        <taxon>Neorhizobium</taxon>
    </lineage>
</organism>
<dbReference type="Pfam" id="PF00903">
    <property type="entry name" value="Glyoxalase"/>
    <property type="match status" value="1"/>
</dbReference>
<dbReference type="CDD" id="cd08349">
    <property type="entry name" value="BLMA_like"/>
    <property type="match status" value="1"/>
</dbReference>
<evidence type="ECO:0000259" key="4">
    <source>
        <dbReference type="PROSITE" id="PS51819"/>
    </source>
</evidence>
<dbReference type="Proteomes" id="UP001496627">
    <property type="component" value="Unassembled WGS sequence"/>
</dbReference>
<dbReference type="InterPro" id="IPR004360">
    <property type="entry name" value="Glyas_Fos-R_dOase_dom"/>
</dbReference>
<keyword evidence="6" id="KW-1185">Reference proteome</keyword>
<sequence length="148" mass="16956">MTPHRSNALIPELSVSDWRKSRDFYCDLIGFSVVYDRPEEGFAFLALDEAQLMIDQIGIGRDFDIAGAPREYPYGRGLNLQIEVPALDPILARLETAGVSLYLDPEEKWYRREKNEAGNRQFIIADPDGYLLRLFEDLGERPLTRHPA</sequence>
<feature type="domain" description="VOC" evidence="4">
    <location>
        <begin position="7"/>
        <end position="137"/>
    </location>
</feature>
<evidence type="ECO:0000256" key="1">
    <source>
        <dbReference type="ARBA" id="ARBA00011051"/>
    </source>
</evidence>
<dbReference type="InterPro" id="IPR037523">
    <property type="entry name" value="VOC_core"/>
</dbReference>
<keyword evidence="3" id="KW-0046">Antibiotic resistance</keyword>
<comment type="similarity">
    <text evidence="1">Belongs to the bleomycin resistance protein family.</text>
</comment>
<dbReference type="RefSeq" id="WP_348861910.1">
    <property type="nucleotide sequence ID" value="NZ_JBEAAL010000001.1"/>
</dbReference>
<dbReference type="InterPro" id="IPR000335">
    <property type="entry name" value="Bleomycin-R"/>
</dbReference>
<protein>
    <recommendedName>
        <fullName evidence="2">Bleomycin resistance protein</fullName>
    </recommendedName>
</protein>
<name>A0ABV0LUY5_9HYPH</name>